<evidence type="ECO:0000259" key="1">
    <source>
        <dbReference type="Pfam" id="PF03432"/>
    </source>
</evidence>
<reference evidence="2 3" key="1">
    <citation type="journal article" date="2006" name="Int. J. Syst. Evol. Microbiol.">
        <title>Myroides pelagicus sp. nov., isolated from seawater in Thailand.</title>
        <authorList>
            <person name="Yoon J."/>
            <person name="Maneerat S."/>
            <person name="Kawai F."/>
            <person name="Yokota A."/>
        </authorList>
    </citation>
    <scope>NUCLEOTIDE SEQUENCE [LARGE SCALE GENOMIC DNA]</scope>
    <source>
        <strain evidence="2 3">SM1T</strain>
    </source>
</reference>
<keyword evidence="3" id="KW-1185">Reference proteome</keyword>
<accession>A0A7K1GPA1</accession>
<dbReference type="AlphaFoldDB" id="A0A7K1GPA1"/>
<dbReference type="EMBL" id="WMJY01000024">
    <property type="protein sequence ID" value="MTH30389.1"/>
    <property type="molecule type" value="Genomic_DNA"/>
</dbReference>
<evidence type="ECO:0000313" key="2">
    <source>
        <dbReference type="EMBL" id="MTH30389.1"/>
    </source>
</evidence>
<feature type="domain" description="MobA/VirD2-like nuclease" evidence="1">
    <location>
        <begin position="52"/>
        <end position="152"/>
    </location>
</feature>
<dbReference type="Proteomes" id="UP000488936">
    <property type="component" value="Unassembled WGS sequence"/>
</dbReference>
<evidence type="ECO:0000313" key="3">
    <source>
        <dbReference type="Proteomes" id="UP000488936"/>
    </source>
</evidence>
<comment type="caution">
    <text evidence="2">The sequence shown here is derived from an EMBL/GenBank/DDBJ whole genome shotgun (WGS) entry which is preliminary data.</text>
</comment>
<protein>
    <submittedName>
        <fullName evidence="2">Relaxase/mobilization nuclease domain-containing protein</fullName>
    </submittedName>
</protein>
<dbReference type="RefSeq" id="WP_155036373.1">
    <property type="nucleotide sequence ID" value="NZ_JBHTIG010000016.1"/>
</dbReference>
<organism evidence="2 3">
    <name type="scientific">Myroides pelagicus</name>
    <dbReference type="NCBI Taxonomy" id="270914"/>
    <lineage>
        <taxon>Bacteria</taxon>
        <taxon>Pseudomonadati</taxon>
        <taxon>Bacteroidota</taxon>
        <taxon>Flavobacteriia</taxon>
        <taxon>Flavobacteriales</taxon>
        <taxon>Flavobacteriaceae</taxon>
        <taxon>Myroides</taxon>
    </lineage>
</organism>
<dbReference type="InterPro" id="IPR005094">
    <property type="entry name" value="Endonuclease_MobA/VirD2"/>
</dbReference>
<dbReference type="Pfam" id="PF03432">
    <property type="entry name" value="Relaxase"/>
    <property type="match status" value="1"/>
</dbReference>
<gene>
    <name evidence="2" type="ORF">GJV77_10830</name>
</gene>
<dbReference type="OrthoDB" id="915634at2"/>
<proteinExistence type="predicted"/>
<sequence>MISKIGKSNNLENALDYNILKVNLNQAYILLSDYVSIPLDSNAGLRRAIQKSFEPFLLSNYRSETTVRHISLNPNPKDKLDDLTLRSIAKDYMEIMGYENQPYIVFKHFDIERIHLHIVTTPLTLKVANNQRDFEFFRSMEACEDITRKYGLTPWLKKEKIKKDLSLAVVDYRKPDLIGQIDSVLKTLPYHYSFKDIESFNALLSLFKIKCIVSVSKKTGKKQVGYLALNLQNNAASNFIVHHRLSSKCDFDFLTMCFKESIKRIDKQSEVEEDLKKKILMCLKDALDYNGFKTSLKGSGINIVRQKDSALEHSYYFISHKYKHVYSCKEIDQRLVNKLDQIGFNTLDYDKEKRQEYLDSHSSKIYNQMKDSYNDLKIHPYFSFLDDYTTEYNKGVFVSFFNAFMNKATMQDNTLELEEDYRRKKKKKSKGVKV</sequence>
<name>A0A7K1GPA1_9FLAO</name>